<sequence>MDFGRVRKKLANGAYSNLELFEDQGTRPAKRVWSSINVGTEIYVCPTGETAEWTVSDFDVLVPEYVTRDGGGDSESFPKYSHFS</sequence>
<dbReference type="EMBL" id="JABCRI010000006">
    <property type="protein sequence ID" value="KAF8404633.1"/>
    <property type="molecule type" value="Genomic_DNA"/>
</dbReference>
<reference evidence="2 3" key="1">
    <citation type="submission" date="2020-04" db="EMBL/GenBank/DDBJ databases">
        <title>Plant Genome Project.</title>
        <authorList>
            <person name="Zhang R.-G."/>
        </authorList>
    </citation>
    <scope>NUCLEOTIDE SEQUENCE [LARGE SCALE GENOMIC DNA]</scope>
    <source>
        <strain evidence="2">YNK0</strain>
        <tissue evidence="2">Leaf</tissue>
    </source>
</reference>
<dbReference type="OrthoDB" id="1901892at2759"/>
<keyword evidence="3" id="KW-1185">Reference proteome</keyword>
<dbReference type="InterPro" id="IPR056122">
    <property type="entry name" value="DUF7705"/>
</dbReference>
<dbReference type="Pfam" id="PF24804">
    <property type="entry name" value="DUF7705"/>
    <property type="match status" value="1"/>
</dbReference>
<name>A0A834ZGD3_TETSI</name>
<dbReference type="Proteomes" id="UP000655225">
    <property type="component" value="Unassembled WGS sequence"/>
</dbReference>
<feature type="domain" description="DUF7705" evidence="1">
    <location>
        <begin position="13"/>
        <end position="62"/>
    </location>
</feature>
<evidence type="ECO:0000313" key="3">
    <source>
        <dbReference type="Proteomes" id="UP000655225"/>
    </source>
</evidence>
<protein>
    <recommendedName>
        <fullName evidence="1">DUF7705 domain-containing protein</fullName>
    </recommendedName>
</protein>
<gene>
    <name evidence="2" type="ORF">HHK36_009521</name>
</gene>
<evidence type="ECO:0000313" key="2">
    <source>
        <dbReference type="EMBL" id="KAF8404633.1"/>
    </source>
</evidence>
<comment type="caution">
    <text evidence="2">The sequence shown here is derived from an EMBL/GenBank/DDBJ whole genome shotgun (WGS) entry which is preliminary data.</text>
</comment>
<dbReference type="PANTHER" id="PTHR33916:SF1">
    <property type="entry name" value="EXPANSIN-LIKE EG45 DOMAIN-CONTAINING PROTEIN"/>
    <property type="match status" value="1"/>
</dbReference>
<organism evidence="2 3">
    <name type="scientific">Tetracentron sinense</name>
    <name type="common">Spur-leaf</name>
    <dbReference type="NCBI Taxonomy" id="13715"/>
    <lineage>
        <taxon>Eukaryota</taxon>
        <taxon>Viridiplantae</taxon>
        <taxon>Streptophyta</taxon>
        <taxon>Embryophyta</taxon>
        <taxon>Tracheophyta</taxon>
        <taxon>Spermatophyta</taxon>
        <taxon>Magnoliopsida</taxon>
        <taxon>Trochodendrales</taxon>
        <taxon>Trochodendraceae</taxon>
        <taxon>Tetracentron</taxon>
    </lineage>
</organism>
<evidence type="ECO:0000259" key="1">
    <source>
        <dbReference type="Pfam" id="PF24804"/>
    </source>
</evidence>
<dbReference type="PANTHER" id="PTHR33916">
    <property type="entry name" value="EXPANSIN-LIKE EG45 DOMAIN-CONTAINING PROTEIN"/>
    <property type="match status" value="1"/>
</dbReference>
<proteinExistence type="predicted"/>
<dbReference type="AlphaFoldDB" id="A0A834ZGD3"/>
<accession>A0A834ZGD3</accession>